<dbReference type="InterPro" id="IPR011009">
    <property type="entry name" value="Kinase-like_dom_sf"/>
</dbReference>
<comment type="similarity">
    <text evidence="1">Belongs to the protein kinase superfamily. ADCK protein kinase family.</text>
</comment>
<dbReference type="InterPro" id="IPR004147">
    <property type="entry name" value="ABC1_dom"/>
</dbReference>
<organism evidence="3 4">
    <name type="scientific">Phytophthora fragariaefolia</name>
    <dbReference type="NCBI Taxonomy" id="1490495"/>
    <lineage>
        <taxon>Eukaryota</taxon>
        <taxon>Sar</taxon>
        <taxon>Stramenopiles</taxon>
        <taxon>Oomycota</taxon>
        <taxon>Peronosporomycetes</taxon>
        <taxon>Peronosporales</taxon>
        <taxon>Peronosporaceae</taxon>
        <taxon>Phytophthora</taxon>
    </lineage>
</organism>
<accession>A0A9W6TGX0</accession>
<protein>
    <submittedName>
        <fullName evidence="3">Unnamed protein product</fullName>
    </submittedName>
</protein>
<evidence type="ECO:0000313" key="3">
    <source>
        <dbReference type="EMBL" id="GMF14857.1"/>
    </source>
</evidence>
<dbReference type="Proteomes" id="UP001165121">
    <property type="component" value="Unassembled WGS sequence"/>
</dbReference>
<dbReference type="PANTHER" id="PTHR43173">
    <property type="entry name" value="ABC1 FAMILY PROTEIN"/>
    <property type="match status" value="1"/>
</dbReference>
<dbReference type="OrthoDB" id="427480at2759"/>
<evidence type="ECO:0000259" key="2">
    <source>
        <dbReference type="Pfam" id="PF03109"/>
    </source>
</evidence>
<dbReference type="EMBL" id="BSXT01000013">
    <property type="protein sequence ID" value="GMF14857.1"/>
    <property type="molecule type" value="Genomic_DNA"/>
</dbReference>
<dbReference type="PANTHER" id="PTHR43173:SF28">
    <property type="entry name" value="AARF DOMAIN CONTAINING KINASE 5"/>
    <property type="match status" value="1"/>
</dbReference>
<evidence type="ECO:0000256" key="1">
    <source>
        <dbReference type="ARBA" id="ARBA00009670"/>
    </source>
</evidence>
<dbReference type="CDD" id="cd13969">
    <property type="entry name" value="ADCK1-like"/>
    <property type="match status" value="1"/>
</dbReference>
<dbReference type="Pfam" id="PF03109">
    <property type="entry name" value="ABC1"/>
    <property type="match status" value="1"/>
</dbReference>
<feature type="domain" description="ABC1 atypical kinase-like" evidence="2">
    <location>
        <begin position="78"/>
        <end position="322"/>
    </location>
</feature>
<proteinExistence type="inferred from homology"/>
<keyword evidence="4" id="KW-1185">Reference proteome</keyword>
<name>A0A9W6TGX0_9STRA</name>
<dbReference type="AlphaFoldDB" id="A0A9W6TGX0"/>
<comment type="caution">
    <text evidence="3">The sequence shown here is derived from an EMBL/GenBank/DDBJ whole genome shotgun (WGS) entry which is preliminary data.</text>
</comment>
<dbReference type="InterPro" id="IPR051130">
    <property type="entry name" value="Mito_struct-func_regulator"/>
</dbReference>
<evidence type="ECO:0000313" key="4">
    <source>
        <dbReference type="Proteomes" id="UP001165121"/>
    </source>
</evidence>
<sequence>MRVFATGGQVVWDYRRHLKGTERDDPDYRPKLQSLNQRIAERLLHLCFQNGGIYTKLGQQLATFNHGLPKEFTETLAQLQDRAKPVSFEKVKLTIEAEMGRAWQEVFNEFDQTPIASASLAQVHHAVDHQGRELAVKVQYPHLEAQMKADIRVIKWAFQLTEYYFPDVQIRWLYPEFKRALLSELDFENEKTNSRRIAACLKHNRNVHVPVVYDELSSKRMMSLEFIAAPKISQIDAIQELDLDPPVVARTLCEVFSEMVFCHGFVHCDPHAGNIFVRRNPDPQANRKEQLVLLDHGLYRELDNDFRKTYCDLWRAMLMRDSVLLEDCGRRLNVGDLAKYLPLLFTYRTINHKGRLDASMSESERKALSEDLKNMRFSNVRSFPDCMSNVFKLTALCTGYRLSGAASERHVICLPHEQYDPRSKQGTGRNHEVRYCCCAFL</sequence>
<dbReference type="InterPro" id="IPR045307">
    <property type="entry name" value="ADCK1_dom"/>
</dbReference>
<reference evidence="3" key="1">
    <citation type="submission" date="2023-04" db="EMBL/GenBank/DDBJ databases">
        <title>Phytophthora fragariaefolia NBRC 109709.</title>
        <authorList>
            <person name="Ichikawa N."/>
            <person name="Sato H."/>
            <person name="Tonouchi N."/>
        </authorList>
    </citation>
    <scope>NUCLEOTIDE SEQUENCE</scope>
    <source>
        <strain evidence="3">NBRC 109709</strain>
    </source>
</reference>
<gene>
    <name evidence="3" type="ORF">Pfra01_000021500</name>
</gene>
<dbReference type="SUPFAM" id="SSF56112">
    <property type="entry name" value="Protein kinase-like (PK-like)"/>
    <property type="match status" value="1"/>
</dbReference>